<comment type="catalytic activity">
    <reaction evidence="1">
        <text>L-histidyl-[protein] + phosphoenolpyruvate = N(pros)-phospho-L-histidyl-[protein] + pyruvate</text>
        <dbReference type="Rhea" id="RHEA:23880"/>
        <dbReference type="Rhea" id="RHEA-COMP:9745"/>
        <dbReference type="Rhea" id="RHEA-COMP:9746"/>
        <dbReference type="ChEBI" id="CHEBI:15361"/>
        <dbReference type="ChEBI" id="CHEBI:29979"/>
        <dbReference type="ChEBI" id="CHEBI:58702"/>
        <dbReference type="ChEBI" id="CHEBI:64837"/>
        <dbReference type="EC" id="2.7.3.9"/>
    </reaction>
</comment>
<evidence type="ECO:0000259" key="14">
    <source>
        <dbReference type="SMART" id="SM00065"/>
    </source>
</evidence>
<keyword evidence="11" id="KW-0479">Metal-binding</keyword>
<evidence type="ECO:0000256" key="6">
    <source>
        <dbReference type="ARBA" id="ARBA00022448"/>
    </source>
</evidence>
<evidence type="ECO:0000256" key="7">
    <source>
        <dbReference type="ARBA" id="ARBA00022490"/>
    </source>
</evidence>
<dbReference type="Gene3D" id="1.10.274.10">
    <property type="entry name" value="PtsI, HPr-binding domain"/>
    <property type="match status" value="1"/>
</dbReference>
<sequence length="754" mass="83187">MRSPSAGPRLLLRRLREVMAEPIAAQERLDKIVVLIAANMVAEVCSVYLLRADGVLELFSTEGLNRAAVHHTGLKVGEGLVGLIAASAQPLNLADAQSHPAFAYKPETGEEIYNSFLGVPILRAGRMLGVLVVQNQAHRTYSDEEIEALQTTSMVIAEMVAAGEIELAPKQGSGLDLRRPMHLTGLALADGVGLGHVVLHEPRVVVTNLIAEDAGHELARLHLALERLRLSLDDMLERREVARDGEHRDVLEAYAMFARDRGWARKMEEAIRNGLTAEAAAEKVQSDTRAQMLRSTDPYLRERLHDLDDLANRLMRELVGRAGEQFATLPRDAVLVARNMGAAELLDYERDRLRGLVLEEGNPTSHITIVAKALGIPVVGQVATVVSLAEAGDAIIVDGESGDVHLRPPPDIENAFADRVRFRARRQAGYRRLRNKPSVTKDGTAIALHLNAGLLVDMPQLEESGAAGVGLFRTELLFMVAARLPRVSEQEELYRQVLEAVGDRPINFRSLDIGGDKLLPYLRSVEEENPALGWRAIRLGLDRPALLRTQIRALLKAAAGRELRLMFPMVTMVKEYRAARALVDREIRHLRRHGHPIAETLRYGVMIEVPSLLFELDELLEEVDFVSVGSNDLFQFMTATDRGNTRVSSRYDPVSVPFLRALRLIVEKAEALHVPVSLCGEMAGQPLTAMVLIALGFRTISMPPASIGPVKEMVRSLDLGRLRARLLPRLEPGCWSGDLRAFLKAYAEENGIPV</sequence>
<dbReference type="PANTHER" id="PTHR46244">
    <property type="entry name" value="PHOSPHOENOLPYRUVATE-PROTEIN PHOSPHOTRANSFERASE"/>
    <property type="match status" value="1"/>
</dbReference>
<dbReference type="InterPro" id="IPR050499">
    <property type="entry name" value="PEP-utilizing_PTS_enzyme"/>
</dbReference>
<dbReference type="Gene3D" id="3.30.450.40">
    <property type="match status" value="1"/>
</dbReference>
<dbReference type="SMART" id="SM00065">
    <property type="entry name" value="GAF"/>
    <property type="match status" value="1"/>
</dbReference>
<evidence type="ECO:0000313" key="16">
    <source>
        <dbReference type="Proteomes" id="UP000186406"/>
    </source>
</evidence>
<dbReference type="PRINTS" id="PR01736">
    <property type="entry name" value="PHPHTRNFRASE"/>
</dbReference>
<evidence type="ECO:0000256" key="12">
    <source>
        <dbReference type="ARBA" id="ARBA00022777"/>
    </source>
</evidence>
<dbReference type="InterPro" id="IPR015813">
    <property type="entry name" value="Pyrv/PenolPyrv_kinase-like_dom"/>
</dbReference>
<dbReference type="GO" id="GO:0009401">
    <property type="term" value="P:phosphoenolpyruvate-dependent sugar phosphotransferase system"/>
    <property type="evidence" value="ECO:0007669"/>
    <property type="project" value="UniProtKB-KW"/>
</dbReference>
<keyword evidence="8" id="KW-0762">Sugar transport</keyword>
<dbReference type="EC" id="2.7.3.9" evidence="5"/>
<dbReference type="EMBL" id="FRXO01000005">
    <property type="protein sequence ID" value="SHO66084.1"/>
    <property type="molecule type" value="Genomic_DNA"/>
</dbReference>
<dbReference type="Pfam" id="PF02896">
    <property type="entry name" value="PEP-utilizers_C"/>
    <property type="match status" value="1"/>
</dbReference>
<dbReference type="InterPro" id="IPR036637">
    <property type="entry name" value="Phosphohistidine_dom_sf"/>
</dbReference>
<dbReference type="NCBIfam" id="TIGR01417">
    <property type="entry name" value="PTS_I_fam"/>
    <property type="match status" value="1"/>
</dbReference>
<dbReference type="InterPro" id="IPR040442">
    <property type="entry name" value="Pyrv_kinase-like_dom_sf"/>
</dbReference>
<dbReference type="Gene3D" id="3.50.30.10">
    <property type="entry name" value="Phosphohistidine domain"/>
    <property type="match status" value="1"/>
</dbReference>
<evidence type="ECO:0000256" key="11">
    <source>
        <dbReference type="ARBA" id="ARBA00022723"/>
    </source>
</evidence>
<dbReference type="GO" id="GO:0046872">
    <property type="term" value="F:metal ion binding"/>
    <property type="evidence" value="ECO:0007669"/>
    <property type="project" value="UniProtKB-KW"/>
</dbReference>
<dbReference type="Proteomes" id="UP000186406">
    <property type="component" value="Unassembled WGS sequence"/>
</dbReference>
<organism evidence="15 16">
    <name type="scientific">Pseudoxanthobacter soli DSM 19599</name>
    <dbReference type="NCBI Taxonomy" id="1123029"/>
    <lineage>
        <taxon>Bacteria</taxon>
        <taxon>Pseudomonadati</taxon>
        <taxon>Pseudomonadota</taxon>
        <taxon>Alphaproteobacteria</taxon>
        <taxon>Hyphomicrobiales</taxon>
        <taxon>Segnochrobactraceae</taxon>
        <taxon>Pseudoxanthobacter</taxon>
    </lineage>
</organism>
<name>A0A1M7ZMF2_9HYPH</name>
<evidence type="ECO:0000256" key="13">
    <source>
        <dbReference type="ARBA" id="ARBA00022842"/>
    </source>
</evidence>
<evidence type="ECO:0000256" key="3">
    <source>
        <dbReference type="ARBA" id="ARBA00004496"/>
    </source>
</evidence>
<dbReference type="RefSeq" id="WP_073629569.1">
    <property type="nucleotide sequence ID" value="NZ_FRXO01000005.1"/>
</dbReference>
<dbReference type="InterPro" id="IPR008731">
    <property type="entry name" value="PTS_EIN"/>
</dbReference>
<feature type="domain" description="GAF" evidence="14">
    <location>
        <begin position="24"/>
        <end position="170"/>
    </location>
</feature>
<evidence type="ECO:0000256" key="4">
    <source>
        <dbReference type="ARBA" id="ARBA00007837"/>
    </source>
</evidence>
<dbReference type="InterPro" id="IPR029016">
    <property type="entry name" value="GAF-like_dom_sf"/>
</dbReference>
<comment type="subcellular location">
    <subcellularLocation>
        <location evidence="3">Cytoplasm</location>
    </subcellularLocation>
</comment>
<dbReference type="InterPro" id="IPR000121">
    <property type="entry name" value="PEP_util_C"/>
</dbReference>
<evidence type="ECO:0000256" key="8">
    <source>
        <dbReference type="ARBA" id="ARBA00022597"/>
    </source>
</evidence>
<dbReference type="GO" id="GO:0016301">
    <property type="term" value="F:kinase activity"/>
    <property type="evidence" value="ECO:0007669"/>
    <property type="project" value="UniProtKB-KW"/>
</dbReference>
<dbReference type="SUPFAM" id="SSF51621">
    <property type="entry name" value="Phosphoenolpyruvate/pyruvate domain"/>
    <property type="match status" value="1"/>
</dbReference>
<comment type="cofactor">
    <cofactor evidence="2">
        <name>Mg(2+)</name>
        <dbReference type="ChEBI" id="CHEBI:18420"/>
    </cofactor>
</comment>
<keyword evidence="9 15" id="KW-0808">Transferase</keyword>
<dbReference type="Pfam" id="PF01590">
    <property type="entry name" value="GAF"/>
    <property type="match status" value="1"/>
</dbReference>
<dbReference type="GO" id="GO:0008965">
    <property type="term" value="F:phosphoenolpyruvate-protein phosphotransferase activity"/>
    <property type="evidence" value="ECO:0007669"/>
    <property type="project" value="UniProtKB-EC"/>
</dbReference>
<dbReference type="InterPro" id="IPR006318">
    <property type="entry name" value="PTS_EI-like"/>
</dbReference>
<dbReference type="STRING" id="1123029.SAMN02745172_02736"/>
<evidence type="ECO:0000256" key="2">
    <source>
        <dbReference type="ARBA" id="ARBA00001946"/>
    </source>
</evidence>
<keyword evidence="7" id="KW-0963">Cytoplasm</keyword>
<dbReference type="Gene3D" id="3.20.20.60">
    <property type="entry name" value="Phosphoenolpyruvate-binding domains"/>
    <property type="match status" value="1"/>
</dbReference>
<dbReference type="GO" id="GO:0005737">
    <property type="term" value="C:cytoplasm"/>
    <property type="evidence" value="ECO:0007669"/>
    <property type="project" value="UniProtKB-SubCell"/>
</dbReference>
<keyword evidence="13" id="KW-0460">Magnesium</keyword>
<gene>
    <name evidence="15" type="ORF">SAMN02745172_02736</name>
</gene>
<evidence type="ECO:0000256" key="10">
    <source>
        <dbReference type="ARBA" id="ARBA00022683"/>
    </source>
</evidence>
<evidence type="ECO:0000256" key="1">
    <source>
        <dbReference type="ARBA" id="ARBA00000683"/>
    </source>
</evidence>
<dbReference type="SUPFAM" id="SSF55781">
    <property type="entry name" value="GAF domain-like"/>
    <property type="match status" value="1"/>
</dbReference>
<accession>A0A1M7ZMF2</accession>
<dbReference type="InterPro" id="IPR003018">
    <property type="entry name" value="GAF"/>
</dbReference>
<evidence type="ECO:0000256" key="5">
    <source>
        <dbReference type="ARBA" id="ARBA00012232"/>
    </source>
</evidence>
<comment type="similarity">
    <text evidence="4">Belongs to the PEP-utilizing enzyme family.</text>
</comment>
<keyword evidence="16" id="KW-1185">Reference proteome</keyword>
<keyword evidence="10" id="KW-0598">Phosphotransferase system</keyword>
<keyword evidence="6" id="KW-0813">Transport</keyword>
<dbReference type="InterPro" id="IPR008279">
    <property type="entry name" value="PEP-util_enz_mobile_dom"/>
</dbReference>
<dbReference type="OrthoDB" id="9765468at2"/>
<dbReference type="Pfam" id="PF05524">
    <property type="entry name" value="PEP-utilisers_N"/>
    <property type="match status" value="1"/>
</dbReference>
<protein>
    <recommendedName>
        <fullName evidence="5">phosphoenolpyruvate--protein phosphotransferase</fullName>
        <ecNumber evidence="5">2.7.3.9</ecNumber>
    </recommendedName>
</protein>
<dbReference type="SUPFAM" id="SSF47831">
    <property type="entry name" value="Enzyme I of the PEP:sugar phosphotransferase system HPr-binding (sub)domain"/>
    <property type="match status" value="1"/>
</dbReference>
<evidence type="ECO:0000313" key="15">
    <source>
        <dbReference type="EMBL" id="SHO66084.1"/>
    </source>
</evidence>
<keyword evidence="12" id="KW-0418">Kinase</keyword>
<evidence type="ECO:0000256" key="9">
    <source>
        <dbReference type="ARBA" id="ARBA00022679"/>
    </source>
</evidence>
<dbReference type="InterPro" id="IPR036618">
    <property type="entry name" value="PtsI_HPr-bd_sf"/>
</dbReference>
<dbReference type="SUPFAM" id="SSF52009">
    <property type="entry name" value="Phosphohistidine domain"/>
    <property type="match status" value="1"/>
</dbReference>
<dbReference type="AlphaFoldDB" id="A0A1M7ZMF2"/>
<dbReference type="PANTHER" id="PTHR46244:SF6">
    <property type="entry name" value="PHOSPHOENOLPYRUVATE-PROTEIN PHOSPHOTRANSFERASE"/>
    <property type="match status" value="1"/>
</dbReference>
<dbReference type="Pfam" id="PF00391">
    <property type="entry name" value="PEP-utilizers"/>
    <property type="match status" value="1"/>
</dbReference>
<proteinExistence type="inferred from homology"/>
<reference evidence="15 16" key="1">
    <citation type="submission" date="2016-12" db="EMBL/GenBank/DDBJ databases">
        <authorList>
            <person name="Song W.-J."/>
            <person name="Kurnit D.M."/>
        </authorList>
    </citation>
    <scope>NUCLEOTIDE SEQUENCE [LARGE SCALE GENOMIC DNA]</scope>
    <source>
        <strain evidence="15 16">DSM 19599</strain>
    </source>
</reference>